<dbReference type="Proteomes" id="UP000023152">
    <property type="component" value="Unassembled WGS sequence"/>
</dbReference>
<feature type="compositionally biased region" description="Basic and acidic residues" evidence="1">
    <location>
        <begin position="11"/>
        <end position="22"/>
    </location>
</feature>
<comment type="caution">
    <text evidence="2">The sequence shown here is derived from an EMBL/GenBank/DDBJ whole genome shotgun (WGS) entry which is preliminary data.</text>
</comment>
<protein>
    <submittedName>
        <fullName evidence="2">Uncharacterized protein</fullName>
    </submittedName>
</protein>
<organism evidence="2 3">
    <name type="scientific">Reticulomyxa filosa</name>
    <dbReference type="NCBI Taxonomy" id="46433"/>
    <lineage>
        <taxon>Eukaryota</taxon>
        <taxon>Sar</taxon>
        <taxon>Rhizaria</taxon>
        <taxon>Retaria</taxon>
        <taxon>Foraminifera</taxon>
        <taxon>Monothalamids</taxon>
        <taxon>Reticulomyxidae</taxon>
        <taxon>Reticulomyxa</taxon>
    </lineage>
</organism>
<proteinExistence type="predicted"/>
<dbReference type="EMBL" id="ASPP01024701">
    <property type="protein sequence ID" value="ETO08791.1"/>
    <property type="molecule type" value="Genomic_DNA"/>
</dbReference>
<accession>X6M587</accession>
<evidence type="ECO:0000256" key="1">
    <source>
        <dbReference type="SAM" id="MobiDB-lite"/>
    </source>
</evidence>
<gene>
    <name evidence="2" type="ORF">RFI_28596</name>
</gene>
<evidence type="ECO:0000313" key="2">
    <source>
        <dbReference type="EMBL" id="ETO08791.1"/>
    </source>
</evidence>
<feature type="non-terminal residue" evidence="2">
    <location>
        <position position="1"/>
    </location>
</feature>
<sequence>TRSRQKGVAPKKKESHTETKEEILEKEQCWKEFYEKESLLQQRLIPPLSEEMKRQLFSVCRHIESIRMEAKQRYEGYLKADSGLLNITLTIISEITADYKYAQWMVENRTFENMLECSCEQKTMKLTNLGDNIMQYLFDEPKLLTEAIEKQIIKGFNSYIAAYRNSRRNRYVSWMIEIGQNY</sequence>
<reference evidence="2 3" key="1">
    <citation type="journal article" date="2013" name="Curr. Biol.">
        <title>The Genome of the Foraminiferan Reticulomyxa filosa.</title>
        <authorList>
            <person name="Glockner G."/>
            <person name="Hulsmann N."/>
            <person name="Schleicher M."/>
            <person name="Noegel A.A."/>
            <person name="Eichinger L."/>
            <person name="Gallinger C."/>
            <person name="Pawlowski J."/>
            <person name="Sierra R."/>
            <person name="Euteneuer U."/>
            <person name="Pillet L."/>
            <person name="Moustafa A."/>
            <person name="Platzer M."/>
            <person name="Groth M."/>
            <person name="Szafranski K."/>
            <person name="Schliwa M."/>
        </authorList>
    </citation>
    <scope>NUCLEOTIDE SEQUENCE [LARGE SCALE GENOMIC DNA]</scope>
</reference>
<keyword evidence="3" id="KW-1185">Reference proteome</keyword>
<feature type="compositionally biased region" description="Basic residues" evidence="1">
    <location>
        <begin position="1"/>
        <end position="10"/>
    </location>
</feature>
<dbReference type="AlphaFoldDB" id="X6M587"/>
<feature type="region of interest" description="Disordered" evidence="1">
    <location>
        <begin position="1"/>
        <end position="22"/>
    </location>
</feature>
<evidence type="ECO:0000313" key="3">
    <source>
        <dbReference type="Proteomes" id="UP000023152"/>
    </source>
</evidence>
<name>X6M587_RETFI</name>